<proteinExistence type="predicted"/>
<dbReference type="InterPro" id="IPR001841">
    <property type="entry name" value="Znf_RING"/>
</dbReference>
<protein>
    <recommendedName>
        <fullName evidence="11">BRCA1-associated protein 2-domain-containing protein</fullName>
    </recommendedName>
</protein>
<dbReference type="InterPro" id="IPR013083">
    <property type="entry name" value="Znf_RING/FYVE/PHD"/>
</dbReference>
<dbReference type="GO" id="GO:0061630">
    <property type="term" value="F:ubiquitin protein ligase activity"/>
    <property type="evidence" value="ECO:0007669"/>
    <property type="project" value="TreeGrafter"/>
</dbReference>
<dbReference type="Pfam" id="PF07576">
    <property type="entry name" value="BRAP2"/>
    <property type="match status" value="1"/>
</dbReference>
<dbReference type="InterPro" id="IPR011422">
    <property type="entry name" value="BRAP2/ETP1_RRM"/>
</dbReference>
<gene>
    <name evidence="9" type="ORF">BDV98DRAFT_561985</name>
</gene>
<keyword evidence="1" id="KW-0479">Metal-binding</keyword>
<evidence type="ECO:0000256" key="1">
    <source>
        <dbReference type="ARBA" id="ARBA00022723"/>
    </source>
</evidence>
<dbReference type="Pfam" id="PF13639">
    <property type="entry name" value="zf-RING_2"/>
    <property type="match status" value="1"/>
</dbReference>
<evidence type="ECO:0000256" key="5">
    <source>
        <dbReference type="SAM" id="Coils"/>
    </source>
</evidence>
<dbReference type="GO" id="GO:0007265">
    <property type="term" value="P:Ras protein signal transduction"/>
    <property type="evidence" value="ECO:0007669"/>
    <property type="project" value="TreeGrafter"/>
</dbReference>
<dbReference type="GO" id="GO:0008270">
    <property type="term" value="F:zinc ion binding"/>
    <property type="evidence" value="ECO:0007669"/>
    <property type="project" value="UniProtKB-KW"/>
</dbReference>
<dbReference type="InterPro" id="IPR001607">
    <property type="entry name" value="Znf_UBP"/>
</dbReference>
<dbReference type="SUPFAM" id="SSF57850">
    <property type="entry name" value="RING/U-box"/>
    <property type="match status" value="2"/>
</dbReference>
<feature type="domain" description="UBP-type" evidence="8">
    <location>
        <begin position="281"/>
        <end position="394"/>
    </location>
</feature>
<name>A0A5C3QY12_9AGAR</name>
<keyword evidence="10" id="KW-1185">Reference proteome</keyword>
<dbReference type="Pfam" id="PF02148">
    <property type="entry name" value="zf-UBP"/>
    <property type="match status" value="1"/>
</dbReference>
<dbReference type="OrthoDB" id="273556at2759"/>
<dbReference type="PROSITE" id="PS50089">
    <property type="entry name" value="ZF_RING_2"/>
    <property type="match status" value="1"/>
</dbReference>
<dbReference type="GO" id="GO:0005737">
    <property type="term" value="C:cytoplasm"/>
    <property type="evidence" value="ECO:0007669"/>
    <property type="project" value="TreeGrafter"/>
</dbReference>
<dbReference type="CDD" id="cd12717">
    <property type="entry name" value="RRM_ETP1"/>
    <property type="match status" value="1"/>
</dbReference>
<dbReference type="SMART" id="SM00184">
    <property type="entry name" value="RING"/>
    <property type="match status" value="1"/>
</dbReference>
<feature type="coiled-coil region" evidence="5">
    <location>
        <begin position="483"/>
        <end position="559"/>
    </location>
</feature>
<dbReference type="InterPro" id="IPR034931">
    <property type="entry name" value="ETP1_RRM"/>
</dbReference>
<dbReference type="STRING" id="1884261.A0A5C3QY12"/>
<evidence type="ECO:0008006" key="11">
    <source>
        <dbReference type="Google" id="ProtNLM"/>
    </source>
</evidence>
<dbReference type="PANTHER" id="PTHR24007">
    <property type="entry name" value="BRCA1-ASSOCIATED PROTEIN"/>
    <property type="match status" value="1"/>
</dbReference>
<evidence type="ECO:0000256" key="3">
    <source>
        <dbReference type="ARBA" id="ARBA00022833"/>
    </source>
</evidence>
<evidence type="ECO:0000256" key="2">
    <source>
        <dbReference type="ARBA" id="ARBA00022771"/>
    </source>
</evidence>
<feature type="domain" description="RING-type" evidence="7">
    <location>
        <begin position="244"/>
        <end position="284"/>
    </location>
</feature>
<evidence type="ECO:0000256" key="6">
    <source>
        <dbReference type="SAM" id="MobiDB-lite"/>
    </source>
</evidence>
<dbReference type="PROSITE" id="PS50271">
    <property type="entry name" value="ZF_UBP"/>
    <property type="match status" value="1"/>
</dbReference>
<organism evidence="9 10">
    <name type="scientific">Pterulicium gracile</name>
    <dbReference type="NCBI Taxonomy" id="1884261"/>
    <lineage>
        <taxon>Eukaryota</taxon>
        <taxon>Fungi</taxon>
        <taxon>Dikarya</taxon>
        <taxon>Basidiomycota</taxon>
        <taxon>Agaricomycotina</taxon>
        <taxon>Agaricomycetes</taxon>
        <taxon>Agaricomycetidae</taxon>
        <taxon>Agaricales</taxon>
        <taxon>Pleurotineae</taxon>
        <taxon>Pterulaceae</taxon>
        <taxon>Pterulicium</taxon>
    </lineage>
</organism>
<dbReference type="AlphaFoldDB" id="A0A5C3QY12"/>
<evidence type="ECO:0000313" key="9">
    <source>
        <dbReference type="EMBL" id="TFL05421.1"/>
    </source>
</evidence>
<keyword evidence="3" id="KW-0862">Zinc</keyword>
<dbReference type="GO" id="GO:0016567">
    <property type="term" value="P:protein ubiquitination"/>
    <property type="evidence" value="ECO:0007669"/>
    <property type="project" value="TreeGrafter"/>
</dbReference>
<accession>A0A5C3QY12</accession>
<reference evidence="9 10" key="1">
    <citation type="journal article" date="2019" name="Nat. Ecol. Evol.">
        <title>Megaphylogeny resolves global patterns of mushroom evolution.</title>
        <authorList>
            <person name="Varga T."/>
            <person name="Krizsan K."/>
            <person name="Foldi C."/>
            <person name="Dima B."/>
            <person name="Sanchez-Garcia M."/>
            <person name="Sanchez-Ramirez S."/>
            <person name="Szollosi G.J."/>
            <person name="Szarkandi J.G."/>
            <person name="Papp V."/>
            <person name="Albert L."/>
            <person name="Andreopoulos W."/>
            <person name="Angelini C."/>
            <person name="Antonin V."/>
            <person name="Barry K.W."/>
            <person name="Bougher N.L."/>
            <person name="Buchanan P."/>
            <person name="Buyck B."/>
            <person name="Bense V."/>
            <person name="Catcheside P."/>
            <person name="Chovatia M."/>
            <person name="Cooper J."/>
            <person name="Damon W."/>
            <person name="Desjardin D."/>
            <person name="Finy P."/>
            <person name="Geml J."/>
            <person name="Haridas S."/>
            <person name="Hughes K."/>
            <person name="Justo A."/>
            <person name="Karasinski D."/>
            <person name="Kautmanova I."/>
            <person name="Kiss B."/>
            <person name="Kocsube S."/>
            <person name="Kotiranta H."/>
            <person name="LaButti K.M."/>
            <person name="Lechner B.E."/>
            <person name="Liimatainen K."/>
            <person name="Lipzen A."/>
            <person name="Lukacs Z."/>
            <person name="Mihaltcheva S."/>
            <person name="Morgado L.N."/>
            <person name="Niskanen T."/>
            <person name="Noordeloos M.E."/>
            <person name="Ohm R.A."/>
            <person name="Ortiz-Santana B."/>
            <person name="Ovrebo C."/>
            <person name="Racz N."/>
            <person name="Riley R."/>
            <person name="Savchenko A."/>
            <person name="Shiryaev A."/>
            <person name="Soop K."/>
            <person name="Spirin V."/>
            <person name="Szebenyi C."/>
            <person name="Tomsovsky M."/>
            <person name="Tulloss R.E."/>
            <person name="Uehling J."/>
            <person name="Grigoriev I.V."/>
            <person name="Vagvolgyi C."/>
            <person name="Papp T."/>
            <person name="Martin F.M."/>
            <person name="Miettinen O."/>
            <person name="Hibbett D.S."/>
            <person name="Nagy L.G."/>
        </authorList>
    </citation>
    <scope>NUCLEOTIDE SEQUENCE [LARGE SCALE GENOMIC DNA]</scope>
    <source>
        <strain evidence="9 10">CBS 309.79</strain>
    </source>
</reference>
<dbReference type="CDD" id="cd16457">
    <property type="entry name" value="RING-H2_BRAP2"/>
    <property type="match status" value="1"/>
</dbReference>
<dbReference type="InterPro" id="IPR047243">
    <property type="entry name" value="RING-H2_BRAP2"/>
</dbReference>
<dbReference type="EMBL" id="ML178817">
    <property type="protein sequence ID" value="TFL05421.1"/>
    <property type="molecule type" value="Genomic_DNA"/>
</dbReference>
<evidence type="ECO:0000313" key="10">
    <source>
        <dbReference type="Proteomes" id="UP000305067"/>
    </source>
</evidence>
<feature type="region of interest" description="Disordered" evidence="6">
    <location>
        <begin position="394"/>
        <end position="413"/>
    </location>
</feature>
<keyword evidence="2 4" id="KW-0863">Zinc-finger</keyword>
<evidence type="ECO:0000259" key="7">
    <source>
        <dbReference type="PROSITE" id="PS50089"/>
    </source>
</evidence>
<dbReference type="Proteomes" id="UP000305067">
    <property type="component" value="Unassembled WGS sequence"/>
</dbReference>
<evidence type="ECO:0000256" key="4">
    <source>
        <dbReference type="PROSITE-ProRule" id="PRU00502"/>
    </source>
</evidence>
<dbReference type="Gene3D" id="3.30.40.10">
    <property type="entry name" value="Zinc/RING finger domain, C3HC4 (zinc finger)"/>
    <property type="match status" value="2"/>
</dbReference>
<sequence>MRAYHIRVSLHIPKTESEFIPKNIFQTFPAHKAQSTSRRKASVHPKQADYRLGPIRIDWADLTVSMNAGKAKERKRGPVTASFVPKSEQNVATGSTNLPEGIVHLYRESDQESKRLSTSLETVTTIPAESEDGGVTLAVLAVPAYMSPSDFLAFAAPAGEGMSHVRIIKDSAPDRSMVVIKFRQASDASDFIEVYNGRPFNAMEPEICNVVRVASISFDVTDATAMSIVQLDSSQGASFELPTCPVCLERMDTAITGLVTVPCSHTFHCMCLSKWGDSRCPVCRYSQTLMSSHAASTSTNQSPGPANPTAPTLEMSTCFTCPSTNNLWICLICGNVGCGRYGRAHAQAHFELTTHVYSMELETQRVWDYAGDGYVHRLIQNRADGKLVELPSAVSSAATHSGRGDGSQGPSTTDALNAEKIEAIGIEYSYLLTSQLESQRAYYEERTAELTGQVSSLKDMTERLSAEVSAERASAAEERALRLRELDLRENELLKAKAKAEQRAEKATEIARKMSKDLMEEKAVSEGLMRNLKETKEKNVNSTQQQADLQKRIQDLEDQLRDVMFFLDAKSRIEQEGTVASEAAGGSVEVITPATPKKKKGKK</sequence>
<dbReference type="SMART" id="SM00290">
    <property type="entry name" value="ZnF_UBP"/>
    <property type="match status" value="1"/>
</dbReference>
<dbReference type="PANTHER" id="PTHR24007:SF7">
    <property type="entry name" value="BRCA1-ASSOCIATED PROTEIN"/>
    <property type="match status" value="1"/>
</dbReference>
<keyword evidence="5" id="KW-0175">Coiled coil</keyword>
<evidence type="ECO:0000259" key="8">
    <source>
        <dbReference type="PROSITE" id="PS50271"/>
    </source>
</evidence>